<dbReference type="PROSITE" id="PS01081">
    <property type="entry name" value="HTH_TETR_1"/>
    <property type="match status" value="1"/>
</dbReference>
<dbReference type="EMBL" id="MDKC01000010">
    <property type="protein sequence ID" value="ODG92247.1"/>
    <property type="molecule type" value="Genomic_DNA"/>
</dbReference>
<keyword evidence="2" id="KW-0238">DNA-binding</keyword>
<dbReference type="Gene3D" id="1.10.357.10">
    <property type="entry name" value="Tetracycline Repressor, domain 2"/>
    <property type="match status" value="1"/>
</dbReference>
<dbReference type="RefSeq" id="WP_069033530.1">
    <property type="nucleotide sequence ID" value="NZ_MDKC01000010.1"/>
</dbReference>
<dbReference type="PANTHER" id="PTHR43479">
    <property type="entry name" value="ACREF/ENVCD OPERON REPRESSOR-RELATED"/>
    <property type="match status" value="1"/>
</dbReference>
<dbReference type="SUPFAM" id="SSF46689">
    <property type="entry name" value="Homeodomain-like"/>
    <property type="match status" value="1"/>
</dbReference>
<name>A0ABX2ZUR0_9BACI</name>
<dbReference type="PRINTS" id="PR00455">
    <property type="entry name" value="HTHTETR"/>
</dbReference>
<dbReference type="InterPro" id="IPR036271">
    <property type="entry name" value="Tet_transcr_reg_TetR-rel_C_sf"/>
</dbReference>
<dbReference type="InterPro" id="IPR001647">
    <property type="entry name" value="HTH_TetR"/>
</dbReference>
<evidence type="ECO:0000313" key="5">
    <source>
        <dbReference type="Proteomes" id="UP000094580"/>
    </source>
</evidence>
<keyword evidence="5" id="KW-1185">Reference proteome</keyword>
<reference evidence="4 5" key="1">
    <citation type="submission" date="2016-07" db="EMBL/GenBank/DDBJ databases">
        <authorList>
            <person name="Townsley L."/>
            <person name="Shank E.A."/>
        </authorList>
    </citation>
    <scope>NUCLEOTIDE SEQUENCE [LARGE SCALE GENOMIC DNA]</scope>
    <source>
        <strain evidence="4 5">CH01</strain>
    </source>
</reference>
<dbReference type="PANTHER" id="PTHR43479:SF11">
    <property type="entry name" value="ACREF_ENVCD OPERON REPRESSOR-RELATED"/>
    <property type="match status" value="1"/>
</dbReference>
<feature type="domain" description="HTH tetR-type" evidence="3">
    <location>
        <begin position="6"/>
        <end position="50"/>
    </location>
</feature>
<evidence type="ECO:0000256" key="2">
    <source>
        <dbReference type="ARBA" id="ARBA00023125"/>
    </source>
</evidence>
<dbReference type="InterPro" id="IPR050624">
    <property type="entry name" value="HTH-type_Tx_Regulator"/>
</dbReference>
<dbReference type="InterPro" id="IPR009057">
    <property type="entry name" value="Homeodomain-like_sf"/>
</dbReference>
<comment type="caution">
    <text evidence="4">The sequence shown here is derived from an EMBL/GenBank/DDBJ whole genome shotgun (WGS) entry which is preliminary data.</text>
</comment>
<dbReference type="SUPFAM" id="SSF48498">
    <property type="entry name" value="Tetracyclin repressor-like, C-terminal domain"/>
    <property type="match status" value="1"/>
</dbReference>
<evidence type="ECO:0000256" key="1">
    <source>
        <dbReference type="ARBA" id="ARBA00022491"/>
    </source>
</evidence>
<evidence type="ECO:0000313" key="4">
    <source>
        <dbReference type="EMBL" id="ODG92247.1"/>
    </source>
</evidence>
<dbReference type="Proteomes" id="UP000094580">
    <property type="component" value="Unassembled WGS sequence"/>
</dbReference>
<dbReference type="InterPro" id="IPR023772">
    <property type="entry name" value="DNA-bd_HTH_TetR-type_CS"/>
</dbReference>
<organism evidence="4 5">
    <name type="scientific">Gottfriedia luciferensis</name>
    <dbReference type="NCBI Taxonomy" id="178774"/>
    <lineage>
        <taxon>Bacteria</taxon>
        <taxon>Bacillati</taxon>
        <taxon>Bacillota</taxon>
        <taxon>Bacilli</taxon>
        <taxon>Bacillales</taxon>
        <taxon>Bacillaceae</taxon>
        <taxon>Gottfriedia</taxon>
    </lineage>
</organism>
<dbReference type="Pfam" id="PF00440">
    <property type="entry name" value="TetR_N"/>
    <property type="match status" value="1"/>
</dbReference>
<dbReference type="Gene3D" id="1.10.10.60">
    <property type="entry name" value="Homeodomain-like"/>
    <property type="match status" value="1"/>
</dbReference>
<evidence type="ECO:0000259" key="3">
    <source>
        <dbReference type="Pfam" id="PF00440"/>
    </source>
</evidence>
<accession>A0ABX2ZUR0</accession>
<gene>
    <name evidence="4" type="ORF">BED47_20910</name>
</gene>
<proteinExistence type="predicted"/>
<sequence length="193" mass="22625">MTKDKIIAAALALFSKNGYEGTSLTEIAKAVGIQKPSIYNHFKSKEEIFLTIYENILWLHVKKVEELMEEISELSAKEQLYKILNLTFEYYIEFEEQSTFVNRAVFFSPEPLKEQLHTQFMESEEAMSTILRSVIDKGIKNGEIRTGNVEDFVMSYYCLIDGIFIELSYYGAEKMKPRISNIWRNFWYGFQNE</sequence>
<protein>
    <recommendedName>
        <fullName evidence="3">HTH tetR-type domain-containing protein</fullName>
    </recommendedName>
</protein>
<keyword evidence="1" id="KW-0678">Repressor</keyword>